<keyword evidence="6" id="KW-1133">Transmembrane helix</keyword>
<evidence type="ECO:0000256" key="1">
    <source>
        <dbReference type="ARBA" id="ARBA00004479"/>
    </source>
</evidence>
<dbReference type="PROSITE" id="PS50835">
    <property type="entry name" value="IG_LIKE"/>
    <property type="match status" value="2"/>
</dbReference>
<reference evidence="9 10" key="1">
    <citation type="submission" date="2022-12" db="EMBL/GenBank/DDBJ databases">
        <title>Chromosome-level genome of Tegillarca granosa.</title>
        <authorList>
            <person name="Kim J."/>
        </authorList>
    </citation>
    <scope>NUCLEOTIDE SEQUENCE [LARGE SCALE GENOMIC DNA]</scope>
    <source>
        <strain evidence="9">Teg-2019</strain>
        <tissue evidence="9">Adductor muscle</tissue>
    </source>
</reference>
<dbReference type="InterPro" id="IPR013783">
    <property type="entry name" value="Ig-like_fold"/>
</dbReference>
<evidence type="ECO:0000256" key="6">
    <source>
        <dbReference type="SAM" id="Phobius"/>
    </source>
</evidence>
<evidence type="ECO:0000256" key="2">
    <source>
        <dbReference type="ARBA" id="ARBA00023136"/>
    </source>
</evidence>
<dbReference type="PROSITE" id="PS50853">
    <property type="entry name" value="FN3"/>
    <property type="match status" value="1"/>
</dbReference>
<protein>
    <submittedName>
        <fullName evidence="9">Uncharacterized protein</fullName>
    </submittedName>
</protein>
<evidence type="ECO:0000256" key="3">
    <source>
        <dbReference type="ARBA" id="ARBA00023157"/>
    </source>
</evidence>
<evidence type="ECO:0000256" key="4">
    <source>
        <dbReference type="ARBA" id="ARBA00023180"/>
    </source>
</evidence>
<feature type="domain" description="Fibronectin type-III" evidence="8">
    <location>
        <begin position="373"/>
        <end position="469"/>
    </location>
</feature>
<dbReference type="InterPro" id="IPR007110">
    <property type="entry name" value="Ig-like_dom"/>
</dbReference>
<comment type="subcellular location">
    <subcellularLocation>
        <location evidence="1">Membrane</location>
        <topology evidence="1">Single-pass type I membrane protein</topology>
    </subcellularLocation>
</comment>
<keyword evidence="5" id="KW-0393">Immunoglobulin domain</keyword>
<dbReference type="Gene3D" id="2.60.40.10">
    <property type="entry name" value="Immunoglobulins"/>
    <property type="match status" value="3"/>
</dbReference>
<proteinExistence type="predicted"/>
<keyword evidence="10" id="KW-1185">Reference proteome</keyword>
<dbReference type="InterPro" id="IPR003961">
    <property type="entry name" value="FN3_dom"/>
</dbReference>
<dbReference type="PANTHER" id="PTHR11640">
    <property type="entry name" value="NEPHRIN"/>
    <property type="match status" value="1"/>
</dbReference>
<keyword evidence="3" id="KW-1015">Disulfide bond</keyword>
<evidence type="ECO:0000256" key="5">
    <source>
        <dbReference type="ARBA" id="ARBA00023319"/>
    </source>
</evidence>
<evidence type="ECO:0000259" key="8">
    <source>
        <dbReference type="PROSITE" id="PS50853"/>
    </source>
</evidence>
<dbReference type="PANTHER" id="PTHR11640:SF31">
    <property type="entry name" value="IRREGULAR CHIASM C-ROUGHEST PROTEIN-RELATED"/>
    <property type="match status" value="1"/>
</dbReference>
<dbReference type="InterPro" id="IPR036179">
    <property type="entry name" value="Ig-like_dom_sf"/>
</dbReference>
<dbReference type="Proteomes" id="UP001217089">
    <property type="component" value="Unassembled WGS sequence"/>
</dbReference>
<keyword evidence="2 6" id="KW-0472">Membrane</keyword>
<dbReference type="EMBL" id="JARBDR010000427">
    <property type="protein sequence ID" value="KAJ8313150.1"/>
    <property type="molecule type" value="Genomic_DNA"/>
</dbReference>
<dbReference type="Pfam" id="PF13895">
    <property type="entry name" value="Ig_2"/>
    <property type="match status" value="1"/>
</dbReference>
<feature type="domain" description="Ig-like" evidence="7">
    <location>
        <begin position="212"/>
        <end position="290"/>
    </location>
</feature>
<dbReference type="SUPFAM" id="SSF49265">
    <property type="entry name" value="Fibronectin type III"/>
    <property type="match status" value="1"/>
</dbReference>
<dbReference type="SUPFAM" id="SSF48726">
    <property type="entry name" value="Immunoglobulin"/>
    <property type="match status" value="2"/>
</dbReference>
<dbReference type="SMART" id="SM00060">
    <property type="entry name" value="FN3"/>
    <property type="match status" value="1"/>
</dbReference>
<organism evidence="9 10">
    <name type="scientific">Tegillarca granosa</name>
    <name type="common">Malaysian cockle</name>
    <name type="synonym">Anadara granosa</name>
    <dbReference type="NCBI Taxonomy" id="220873"/>
    <lineage>
        <taxon>Eukaryota</taxon>
        <taxon>Metazoa</taxon>
        <taxon>Spiralia</taxon>
        <taxon>Lophotrochozoa</taxon>
        <taxon>Mollusca</taxon>
        <taxon>Bivalvia</taxon>
        <taxon>Autobranchia</taxon>
        <taxon>Pteriomorphia</taxon>
        <taxon>Arcoida</taxon>
        <taxon>Arcoidea</taxon>
        <taxon>Arcidae</taxon>
        <taxon>Tegillarca</taxon>
    </lineage>
</organism>
<sequence>KSSYIRLEAGSATPQNVTITEDTAYIQNDAIGQVTCTLNGNCLGIGWYLSSITAPVASAFVGYSCQNSTNGYYQTCDDQNHQYTLYFNGTTNLHGQTIRCSGEGCAPQKNVSDTVTISIIDGPGHVTLTPPFLKNIVNETYQLGPMKCSATCEPPCNYRWIRPNQAVIQGDTLMINCIQRTQTGTYKCQAYNTVGTQNSNAAAVKRIEINNGNNFTIPERSTKTISCLAEGLPQPIITLRFISNNSIIKSVNDLRLDFTFPFARCEDTGIYKCEATNTFTSRLPLQRNIFVLYVPKLLPTFHWFKNVSGGSSVQITDDQKHVQIKNAVVNAYTFVTEFIRTNLNVDGFGTYILKTSNTIGTDEDVFTVRQVDEPLGFLATCIGSNAAVITWTSGSNNGDGQTFNIVYQEVDGTEQTLVSDIIDPGVHKPISHTIVSLKESKTYLFQIYSKNSFGESSRLKVNCSTTAKPIKEASLNAGVAVGVTLAFVVIVLIVFAGVIYFLRQYQSSKDAKEIDSTMEKNTLRYETLKMPNDQETYE</sequence>
<feature type="transmembrane region" description="Helical" evidence="6">
    <location>
        <begin position="477"/>
        <end position="502"/>
    </location>
</feature>
<keyword evidence="4" id="KW-0325">Glycoprotein</keyword>
<evidence type="ECO:0000313" key="10">
    <source>
        <dbReference type="Proteomes" id="UP001217089"/>
    </source>
</evidence>
<keyword evidence="6" id="KW-0812">Transmembrane</keyword>
<comment type="caution">
    <text evidence="9">The sequence shown here is derived from an EMBL/GenBank/DDBJ whole genome shotgun (WGS) entry which is preliminary data.</text>
</comment>
<evidence type="ECO:0000313" key="9">
    <source>
        <dbReference type="EMBL" id="KAJ8313150.1"/>
    </source>
</evidence>
<dbReference type="InterPro" id="IPR036116">
    <property type="entry name" value="FN3_sf"/>
</dbReference>
<feature type="domain" description="Ig-like" evidence="7">
    <location>
        <begin position="130"/>
        <end position="208"/>
    </location>
</feature>
<dbReference type="CDD" id="cd00063">
    <property type="entry name" value="FN3"/>
    <property type="match status" value="1"/>
</dbReference>
<name>A0ABQ9FA51_TEGGR</name>
<feature type="non-terminal residue" evidence="9">
    <location>
        <position position="1"/>
    </location>
</feature>
<evidence type="ECO:0000259" key="7">
    <source>
        <dbReference type="PROSITE" id="PS50835"/>
    </source>
</evidence>
<dbReference type="Pfam" id="PF00041">
    <property type="entry name" value="fn3"/>
    <property type="match status" value="1"/>
</dbReference>
<accession>A0ABQ9FA51</accession>
<gene>
    <name evidence="9" type="ORF">KUTeg_009301</name>
</gene>
<dbReference type="InterPro" id="IPR051275">
    <property type="entry name" value="Cell_adhesion_signaling"/>
</dbReference>